<name>A0ABV0JJ03_9CYAN</name>
<feature type="coiled-coil region" evidence="1">
    <location>
        <begin position="110"/>
        <end position="168"/>
    </location>
</feature>
<feature type="coiled-coil region" evidence="1">
    <location>
        <begin position="348"/>
        <end position="382"/>
    </location>
</feature>
<evidence type="ECO:0000313" key="2">
    <source>
        <dbReference type="EMBL" id="MEP0863414.1"/>
    </source>
</evidence>
<feature type="coiled-coil region" evidence="1">
    <location>
        <begin position="456"/>
        <end position="511"/>
    </location>
</feature>
<sequence>MLYLAEVQKQKSGLMGFKTDLKLLACQRTDQSWSAVTADEVIPAPDEANNFNAGVLVLVELSGNKQVQRPPTEAGRQLVSILQNFSRQLEKSKTQEEEIEQWKQSLTYQSQELNRREMEMEARVEQLAQLDEDFERLEAQRQEIDTAREETQRLREEFERNRLELEGAWEHLRGETRRLEERQAEYQQGTVLDEAQGQKIRELLDRLAGAIAPTEAIREQLNLAFEIVNGQQELLNGHWQQLEQQRNSATQMQGDVDRQTQELQRRTEELTQAENALEKARSERMVFQNALEMKQEFARMQDLQLRTQQELYEQLNRLATTSADVKISQKIDLEALEKMPLGELQEVVQNLQQDLEKVVRFVNDQEEELTFQRQTVDELQAKINQASEYDRMSLENELAEEQDCYQMLDETLVGQRRNLREREEILNQHQRVLRRRQGVMESDGQDNQKIDLGPVLSQLDGQRQQQSEELQKLESQVEQMRLSISQAQGMIDHQAGEQEATRNQIKQLEQNLLSSRTALAELWARVNVYQEMLQPYQDRVNEMRQKLEAIASTLAQVQETGDYQLQSIAQMREVIVSLMSGQFNAA</sequence>
<proteinExistence type="predicted"/>
<comment type="caution">
    <text evidence="2">The sequence shown here is derived from an EMBL/GenBank/DDBJ whole genome shotgun (WGS) entry which is preliminary data.</text>
</comment>
<evidence type="ECO:0000256" key="1">
    <source>
        <dbReference type="SAM" id="Coils"/>
    </source>
</evidence>
<accession>A0ABV0JJ03</accession>
<dbReference type="Proteomes" id="UP001442494">
    <property type="component" value="Unassembled WGS sequence"/>
</dbReference>
<organism evidence="2 3">
    <name type="scientific">Funiculus sociatus GB2-A5</name>
    <dbReference type="NCBI Taxonomy" id="2933946"/>
    <lineage>
        <taxon>Bacteria</taxon>
        <taxon>Bacillati</taxon>
        <taxon>Cyanobacteriota</taxon>
        <taxon>Cyanophyceae</taxon>
        <taxon>Coleofasciculales</taxon>
        <taxon>Coleofasciculaceae</taxon>
        <taxon>Funiculus</taxon>
    </lineage>
</organism>
<dbReference type="NCBIfam" id="NF038350">
    <property type="entry name" value="taxis_HmpF"/>
    <property type="match status" value="1"/>
</dbReference>
<evidence type="ECO:0000313" key="3">
    <source>
        <dbReference type="Proteomes" id="UP001442494"/>
    </source>
</evidence>
<protein>
    <submittedName>
        <fullName evidence="2">Pilus motility taxis protein HmpF</fullName>
    </submittedName>
</protein>
<keyword evidence="1" id="KW-0175">Coiled coil</keyword>
<gene>
    <name evidence="2" type="primary">hmpF</name>
    <name evidence="2" type="ORF">NDI37_02905</name>
</gene>
<reference evidence="2 3" key="1">
    <citation type="submission" date="2022-04" db="EMBL/GenBank/DDBJ databases">
        <title>Positive selection, recombination, and allopatry shape intraspecific diversity of widespread and dominant cyanobacteria.</title>
        <authorList>
            <person name="Wei J."/>
            <person name="Shu W."/>
            <person name="Hu C."/>
        </authorList>
    </citation>
    <scope>NUCLEOTIDE SEQUENCE [LARGE SCALE GENOMIC DNA]</scope>
    <source>
        <strain evidence="2 3">GB2-A5</strain>
    </source>
</reference>
<dbReference type="EMBL" id="JAMPKK010000003">
    <property type="protein sequence ID" value="MEP0863414.1"/>
    <property type="molecule type" value="Genomic_DNA"/>
</dbReference>
<feature type="coiled-coil region" evidence="1">
    <location>
        <begin position="242"/>
        <end position="290"/>
    </location>
</feature>
<dbReference type="InterPro" id="IPR047813">
    <property type="entry name" value="HmpF"/>
</dbReference>
<keyword evidence="3" id="KW-1185">Reference proteome</keyword>